<evidence type="ECO:0000313" key="1">
    <source>
        <dbReference type="EMBL" id="CAD7246970.1"/>
    </source>
</evidence>
<keyword evidence="2" id="KW-1185">Reference proteome</keyword>
<dbReference type="OrthoDB" id="529273at2759"/>
<organism evidence="1">
    <name type="scientific">Darwinula stevensoni</name>
    <dbReference type="NCBI Taxonomy" id="69355"/>
    <lineage>
        <taxon>Eukaryota</taxon>
        <taxon>Metazoa</taxon>
        <taxon>Ecdysozoa</taxon>
        <taxon>Arthropoda</taxon>
        <taxon>Crustacea</taxon>
        <taxon>Oligostraca</taxon>
        <taxon>Ostracoda</taxon>
        <taxon>Podocopa</taxon>
        <taxon>Podocopida</taxon>
        <taxon>Darwinulocopina</taxon>
        <taxon>Darwinuloidea</taxon>
        <taxon>Darwinulidae</taxon>
        <taxon>Darwinula</taxon>
    </lineage>
</organism>
<name>A0A7R9A3L6_9CRUS</name>
<accession>A0A7R9A3L6</accession>
<dbReference type="EMBL" id="CAJPEV010001291">
    <property type="protein sequence ID" value="CAG0891875.1"/>
    <property type="molecule type" value="Genomic_DNA"/>
</dbReference>
<dbReference type="EMBL" id="LR900808">
    <property type="protein sequence ID" value="CAD7246970.1"/>
    <property type="molecule type" value="Genomic_DNA"/>
</dbReference>
<sequence>MGEVSCFLIGMALALIPRAYDHFIQQTERHERDLKASQGGLSDAEARLLQELQTSIFCSGEEYQMSAFRLILLEVNGTDRYRRCRFRNLCYQPPSPEESRPGDFFALVNHNSTFVGLDDRNEDGNWTGFHRLVQLTSVRDLNQFAMSVQALPLRADVVRRFNVQHVTSPVFLMSRSLPSNLAHLFVENLIPLYFTLEDLCVGDVGSCVRTIFLMFLDRDPESVQLRNPSC</sequence>
<proteinExistence type="predicted"/>
<reference evidence="1" key="1">
    <citation type="submission" date="2020-11" db="EMBL/GenBank/DDBJ databases">
        <authorList>
            <person name="Tran Van P."/>
        </authorList>
    </citation>
    <scope>NUCLEOTIDE SEQUENCE</scope>
</reference>
<gene>
    <name evidence="1" type="ORF">DSTB1V02_LOCUS6812</name>
</gene>
<protein>
    <submittedName>
        <fullName evidence="1">Uncharacterized protein</fullName>
    </submittedName>
</protein>
<dbReference type="Proteomes" id="UP000677054">
    <property type="component" value="Unassembled WGS sequence"/>
</dbReference>
<evidence type="ECO:0000313" key="2">
    <source>
        <dbReference type="Proteomes" id="UP000677054"/>
    </source>
</evidence>
<dbReference type="AlphaFoldDB" id="A0A7R9A3L6"/>